<protein>
    <recommendedName>
        <fullName evidence="2">Antitoxin</fullName>
    </recommendedName>
</protein>
<dbReference type="AlphaFoldDB" id="A0A1I3D9L3"/>
<evidence type="ECO:0000313" key="3">
    <source>
        <dbReference type="EMBL" id="SFH83417.1"/>
    </source>
</evidence>
<dbReference type="Gene3D" id="3.40.1620.10">
    <property type="entry name" value="YefM-like domain"/>
    <property type="match status" value="1"/>
</dbReference>
<dbReference type="Proteomes" id="UP000198668">
    <property type="component" value="Unassembled WGS sequence"/>
</dbReference>
<sequence>MMKILDVKTKSITEAKKEFSKIIKDTHETGEPTFIFNHNKPEAVILSNEVYEKLVKEYNELENKLFYSQLNERVAAGPGKLIPAKDVIESNPEHNPFTAFSDEDLFD</sequence>
<evidence type="ECO:0000256" key="1">
    <source>
        <dbReference type="ARBA" id="ARBA00009981"/>
    </source>
</evidence>
<evidence type="ECO:0000313" key="4">
    <source>
        <dbReference type="Proteomes" id="UP000198668"/>
    </source>
</evidence>
<dbReference type="InterPro" id="IPR006442">
    <property type="entry name" value="Antitoxin_Phd/YefM"/>
</dbReference>
<dbReference type="Pfam" id="PF02604">
    <property type="entry name" value="PhdYeFM_antitox"/>
    <property type="match status" value="1"/>
</dbReference>
<dbReference type="InterPro" id="IPR051405">
    <property type="entry name" value="phD/YefM_antitoxin"/>
</dbReference>
<keyword evidence="4" id="KW-1185">Reference proteome</keyword>
<reference evidence="3 4" key="1">
    <citation type="submission" date="2016-10" db="EMBL/GenBank/DDBJ databases">
        <authorList>
            <person name="de Groot N.N."/>
        </authorList>
    </citation>
    <scope>NUCLEOTIDE SEQUENCE [LARGE SCALE GENOMIC DNA]</scope>
    <source>
        <strain evidence="3 4">DSM 27630</strain>
    </source>
</reference>
<proteinExistence type="inferred from homology"/>
<dbReference type="RefSeq" id="WP_177186223.1">
    <property type="nucleotide sequence ID" value="NZ_FOQE01000032.1"/>
</dbReference>
<gene>
    <name evidence="3" type="ORF">SAMN04489868_1321</name>
</gene>
<dbReference type="NCBIfam" id="TIGR01552">
    <property type="entry name" value="phd_fam"/>
    <property type="match status" value="1"/>
</dbReference>
<dbReference type="PANTHER" id="PTHR33713:SF10">
    <property type="entry name" value="ANTITOXIN YAFN"/>
    <property type="match status" value="1"/>
</dbReference>
<comment type="function">
    <text evidence="2">Antitoxin component of a type II toxin-antitoxin (TA) system.</text>
</comment>
<dbReference type="SUPFAM" id="SSF143120">
    <property type="entry name" value="YefM-like"/>
    <property type="match status" value="1"/>
</dbReference>
<dbReference type="PANTHER" id="PTHR33713">
    <property type="entry name" value="ANTITOXIN YAFN-RELATED"/>
    <property type="match status" value="1"/>
</dbReference>
<dbReference type="InterPro" id="IPR036165">
    <property type="entry name" value="YefM-like_sf"/>
</dbReference>
<accession>A0A1I3D9L3</accession>
<name>A0A1I3D9L3_9LACT</name>
<evidence type="ECO:0000256" key="2">
    <source>
        <dbReference type="RuleBase" id="RU362080"/>
    </source>
</evidence>
<comment type="similarity">
    <text evidence="1 2">Belongs to the phD/YefM antitoxin family.</text>
</comment>
<organism evidence="3 4">
    <name type="scientific">Pisciglobus halotolerans</name>
    <dbReference type="NCBI Taxonomy" id="745365"/>
    <lineage>
        <taxon>Bacteria</taxon>
        <taxon>Bacillati</taxon>
        <taxon>Bacillota</taxon>
        <taxon>Bacilli</taxon>
        <taxon>Lactobacillales</taxon>
        <taxon>Carnobacteriaceae</taxon>
    </lineage>
</organism>
<dbReference type="EMBL" id="FOQE01000032">
    <property type="protein sequence ID" value="SFH83417.1"/>
    <property type="molecule type" value="Genomic_DNA"/>
</dbReference>